<organism evidence="1 2">
    <name type="scientific">Microdochium trichocladiopsis</name>
    <dbReference type="NCBI Taxonomy" id="1682393"/>
    <lineage>
        <taxon>Eukaryota</taxon>
        <taxon>Fungi</taxon>
        <taxon>Dikarya</taxon>
        <taxon>Ascomycota</taxon>
        <taxon>Pezizomycotina</taxon>
        <taxon>Sordariomycetes</taxon>
        <taxon>Xylariomycetidae</taxon>
        <taxon>Xylariales</taxon>
        <taxon>Microdochiaceae</taxon>
        <taxon>Microdochium</taxon>
    </lineage>
</organism>
<gene>
    <name evidence="1" type="ORF">B0I36DRAFT_155874</name>
</gene>
<evidence type="ECO:0000313" key="2">
    <source>
        <dbReference type="Proteomes" id="UP000756346"/>
    </source>
</evidence>
<keyword evidence="2" id="KW-1185">Reference proteome</keyword>
<dbReference type="Proteomes" id="UP000756346">
    <property type="component" value="Unassembled WGS sequence"/>
</dbReference>
<dbReference type="AlphaFoldDB" id="A0A9P9BQU5"/>
<name>A0A9P9BQU5_9PEZI</name>
<comment type="caution">
    <text evidence="1">The sequence shown here is derived from an EMBL/GenBank/DDBJ whole genome shotgun (WGS) entry which is preliminary data.</text>
</comment>
<protein>
    <submittedName>
        <fullName evidence="1">Uncharacterized protein</fullName>
    </submittedName>
</protein>
<accession>A0A9P9BQU5</accession>
<reference evidence="1" key="1">
    <citation type="journal article" date="2021" name="Nat. Commun.">
        <title>Genetic determinants of endophytism in the Arabidopsis root mycobiome.</title>
        <authorList>
            <person name="Mesny F."/>
            <person name="Miyauchi S."/>
            <person name="Thiergart T."/>
            <person name="Pickel B."/>
            <person name="Atanasova L."/>
            <person name="Karlsson M."/>
            <person name="Huettel B."/>
            <person name="Barry K.W."/>
            <person name="Haridas S."/>
            <person name="Chen C."/>
            <person name="Bauer D."/>
            <person name="Andreopoulos W."/>
            <person name="Pangilinan J."/>
            <person name="LaButti K."/>
            <person name="Riley R."/>
            <person name="Lipzen A."/>
            <person name="Clum A."/>
            <person name="Drula E."/>
            <person name="Henrissat B."/>
            <person name="Kohler A."/>
            <person name="Grigoriev I.V."/>
            <person name="Martin F.M."/>
            <person name="Hacquard S."/>
        </authorList>
    </citation>
    <scope>NUCLEOTIDE SEQUENCE</scope>
    <source>
        <strain evidence="1">MPI-CAGE-CH-0230</strain>
    </source>
</reference>
<sequence length="207" mass="23053">MFGQSQIGLLCQFCNHSNRSWMWWTRPFLVSRVFAFVDDQNPCLSEPRLAKGRRRNLPHVRARPLHVDTNVALSATTIKILCSESERIFSMTAPLRLKQPSKTAVEMFVECHTESHVVAMQVVSDSFSLGPTPSHIDRPESCMGLLKPPQLSGCRWRLGQTTELTTQTNRLAGSLPSSVEAYFALCLTTSGKSVPVIGDVLSSIQCF</sequence>
<dbReference type="RefSeq" id="XP_046009464.1">
    <property type="nucleotide sequence ID" value="XM_046148595.1"/>
</dbReference>
<evidence type="ECO:0000313" key="1">
    <source>
        <dbReference type="EMBL" id="KAH7026247.1"/>
    </source>
</evidence>
<dbReference type="EMBL" id="JAGTJQ010000008">
    <property type="protein sequence ID" value="KAH7026247.1"/>
    <property type="molecule type" value="Genomic_DNA"/>
</dbReference>
<proteinExistence type="predicted"/>
<dbReference type="GeneID" id="70178141"/>